<accession>A0AA38KSB6</accession>
<comment type="caution">
    <text evidence="1">The sequence shown here is derived from an EMBL/GenBank/DDBJ whole genome shotgun (WGS) entry which is preliminary data.</text>
</comment>
<dbReference type="EMBL" id="JAHRHJ020000007">
    <property type="protein sequence ID" value="KAH9309648.1"/>
    <property type="molecule type" value="Genomic_DNA"/>
</dbReference>
<evidence type="ECO:0000313" key="1">
    <source>
        <dbReference type="EMBL" id="KAH9309648.1"/>
    </source>
</evidence>
<reference evidence="1 2" key="1">
    <citation type="journal article" date="2021" name="Nat. Plants">
        <title>The Taxus genome provides insights into paclitaxel biosynthesis.</title>
        <authorList>
            <person name="Xiong X."/>
            <person name="Gou J."/>
            <person name="Liao Q."/>
            <person name="Li Y."/>
            <person name="Zhou Q."/>
            <person name="Bi G."/>
            <person name="Li C."/>
            <person name="Du R."/>
            <person name="Wang X."/>
            <person name="Sun T."/>
            <person name="Guo L."/>
            <person name="Liang H."/>
            <person name="Lu P."/>
            <person name="Wu Y."/>
            <person name="Zhang Z."/>
            <person name="Ro D.K."/>
            <person name="Shang Y."/>
            <person name="Huang S."/>
            <person name="Yan J."/>
        </authorList>
    </citation>
    <scope>NUCLEOTIDE SEQUENCE [LARGE SCALE GENOMIC DNA]</scope>
    <source>
        <strain evidence="1">Ta-2019</strain>
    </source>
</reference>
<dbReference type="AlphaFoldDB" id="A0AA38KSB6"/>
<feature type="non-terminal residue" evidence="1">
    <location>
        <position position="55"/>
    </location>
</feature>
<gene>
    <name evidence="1" type="ORF">KI387_037559</name>
</gene>
<name>A0AA38KSB6_TAXCH</name>
<evidence type="ECO:0000313" key="2">
    <source>
        <dbReference type="Proteomes" id="UP000824469"/>
    </source>
</evidence>
<sequence>YQNGTPRAPGTGTKCTRYSYGLDTCPETAKVQRGRFGCGCRHTQTCLASTWPFLP</sequence>
<feature type="non-terminal residue" evidence="1">
    <location>
        <position position="1"/>
    </location>
</feature>
<proteinExistence type="predicted"/>
<keyword evidence="2" id="KW-1185">Reference proteome</keyword>
<protein>
    <submittedName>
        <fullName evidence="1">Uncharacterized protein</fullName>
    </submittedName>
</protein>
<dbReference type="Proteomes" id="UP000824469">
    <property type="component" value="Unassembled WGS sequence"/>
</dbReference>
<organism evidence="1 2">
    <name type="scientific">Taxus chinensis</name>
    <name type="common">Chinese yew</name>
    <name type="synonym">Taxus wallichiana var. chinensis</name>
    <dbReference type="NCBI Taxonomy" id="29808"/>
    <lineage>
        <taxon>Eukaryota</taxon>
        <taxon>Viridiplantae</taxon>
        <taxon>Streptophyta</taxon>
        <taxon>Embryophyta</taxon>
        <taxon>Tracheophyta</taxon>
        <taxon>Spermatophyta</taxon>
        <taxon>Pinopsida</taxon>
        <taxon>Pinidae</taxon>
        <taxon>Conifers II</taxon>
        <taxon>Cupressales</taxon>
        <taxon>Taxaceae</taxon>
        <taxon>Taxus</taxon>
    </lineage>
</organism>